<feature type="compositionally biased region" description="Low complexity" evidence="1">
    <location>
        <begin position="87"/>
        <end position="99"/>
    </location>
</feature>
<protein>
    <submittedName>
        <fullName evidence="2">Uncharacterized protein</fullName>
    </submittedName>
</protein>
<evidence type="ECO:0000313" key="3">
    <source>
        <dbReference type="Proteomes" id="UP000800038"/>
    </source>
</evidence>
<feature type="compositionally biased region" description="Gly residues" evidence="1">
    <location>
        <begin position="100"/>
        <end position="109"/>
    </location>
</feature>
<organism evidence="2 3">
    <name type="scientific">Clathrospora elynae</name>
    <dbReference type="NCBI Taxonomy" id="706981"/>
    <lineage>
        <taxon>Eukaryota</taxon>
        <taxon>Fungi</taxon>
        <taxon>Dikarya</taxon>
        <taxon>Ascomycota</taxon>
        <taxon>Pezizomycotina</taxon>
        <taxon>Dothideomycetes</taxon>
        <taxon>Pleosporomycetidae</taxon>
        <taxon>Pleosporales</taxon>
        <taxon>Diademaceae</taxon>
        <taxon>Clathrospora</taxon>
    </lineage>
</organism>
<keyword evidence="3" id="KW-1185">Reference proteome</keyword>
<feature type="non-terminal residue" evidence="2">
    <location>
        <position position="232"/>
    </location>
</feature>
<gene>
    <name evidence="2" type="ORF">EJ02DRAFT_393911</name>
</gene>
<proteinExistence type="predicted"/>
<feature type="region of interest" description="Disordered" evidence="1">
    <location>
        <begin position="57"/>
        <end position="76"/>
    </location>
</feature>
<sequence>MFRQSSASENRAPTSSLFGSSPPAPSSVNAAPSSNGFGARAEFVSSSASRGSFFSRISFETETPSPPLRSSGGSLFGVMSPSTSLVAGSATGAGQSSVAGSGGLFGTLGGPSPYSAGRGTISGGASHHRPSSDIGGSLSGSGGKPNGAGGSGLFGGASLFGQAKKRNVGGHDLFSDDEKTAAKSTGRSGNIFSPPAGHIDSLFGETDENPNTKARSHTADLRVTEGQAVDFG</sequence>
<reference evidence="2" key="1">
    <citation type="journal article" date="2020" name="Stud. Mycol.">
        <title>101 Dothideomycetes genomes: a test case for predicting lifestyles and emergence of pathogens.</title>
        <authorList>
            <person name="Haridas S."/>
            <person name="Albert R."/>
            <person name="Binder M."/>
            <person name="Bloem J."/>
            <person name="Labutti K."/>
            <person name="Salamov A."/>
            <person name="Andreopoulos B."/>
            <person name="Baker S."/>
            <person name="Barry K."/>
            <person name="Bills G."/>
            <person name="Bluhm B."/>
            <person name="Cannon C."/>
            <person name="Castanera R."/>
            <person name="Culley D."/>
            <person name="Daum C."/>
            <person name="Ezra D."/>
            <person name="Gonzalez J."/>
            <person name="Henrissat B."/>
            <person name="Kuo A."/>
            <person name="Liang C."/>
            <person name="Lipzen A."/>
            <person name="Lutzoni F."/>
            <person name="Magnuson J."/>
            <person name="Mondo S."/>
            <person name="Nolan M."/>
            <person name="Ohm R."/>
            <person name="Pangilinan J."/>
            <person name="Park H.-J."/>
            <person name="Ramirez L."/>
            <person name="Alfaro M."/>
            <person name="Sun H."/>
            <person name="Tritt A."/>
            <person name="Yoshinaga Y."/>
            <person name="Zwiers L.-H."/>
            <person name="Turgeon B."/>
            <person name="Goodwin S."/>
            <person name="Spatafora J."/>
            <person name="Crous P."/>
            <person name="Grigoriev I."/>
        </authorList>
    </citation>
    <scope>NUCLEOTIDE SEQUENCE</scope>
    <source>
        <strain evidence="2">CBS 161.51</strain>
    </source>
</reference>
<feature type="compositionally biased region" description="Gly residues" evidence="1">
    <location>
        <begin position="137"/>
        <end position="155"/>
    </location>
</feature>
<dbReference type="AlphaFoldDB" id="A0A6A5T3L2"/>
<feature type="compositionally biased region" description="Polar residues" evidence="1">
    <location>
        <begin position="1"/>
        <end position="19"/>
    </location>
</feature>
<evidence type="ECO:0000313" key="2">
    <source>
        <dbReference type="EMBL" id="KAF1946750.1"/>
    </source>
</evidence>
<feature type="compositionally biased region" description="Polar residues" evidence="1">
    <location>
        <begin position="182"/>
        <end position="191"/>
    </location>
</feature>
<dbReference type="EMBL" id="ML976002">
    <property type="protein sequence ID" value="KAF1946750.1"/>
    <property type="molecule type" value="Genomic_DNA"/>
</dbReference>
<evidence type="ECO:0000256" key="1">
    <source>
        <dbReference type="SAM" id="MobiDB-lite"/>
    </source>
</evidence>
<name>A0A6A5T3L2_9PLEO</name>
<accession>A0A6A5T3L2</accession>
<feature type="region of interest" description="Disordered" evidence="1">
    <location>
        <begin position="86"/>
        <end position="232"/>
    </location>
</feature>
<feature type="compositionally biased region" description="Low complexity" evidence="1">
    <location>
        <begin position="26"/>
        <end position="35"/>
    </location>
</feature>
<feature type="region of interest" description="Disordered" evidence="1">
    <location>
        <begin position="1"/>
        <end position="35"/>
    </location>
</feature>
<dbReference type="Proteomes" id="UP000800038">
    <property type="component" value="Unassembled WGS sequence"/>
</dbReference>